<evidence type="ECO:0000256" key="3">
    <source>
        <dbReference type="ARBA" id="ARBA00022448"/>
    </source>
</evidence>
<keyword evidence="9" id="KW-0406">Ion transport</keyword>
<feature type="transmembrane region" description="Helical" evidence="13">
    <location>
        <begin position="532"/>
        <end position="550"/>
    </location>
</feature>
<feature type="transmembrane region" description="Helical" evidence="13">
    <location>
        <begin position="386"/>
        <end position="403"/>
    </location>
</feature>
<keyword evidence="3" id="KW-0813">Transport</keyword>
<dbReference type="InterPro" id="IPR050277">
    <property type="entry name" value="Sodium:Solute_Symporter"/>
</dbReference>
<dbReference type="PROSITE" id="PS50283">
    <property type="entry name" value="NA_SOLUT_SYMP_3"/>
    <property type="match status" value="1"/>
</dbReference>
<name>A0ABD6A9G5_9EURY</name>
<dbReference type="GeneID" id="79316304"/>
<evidence type="ECO:0000256" key="9">
    <source>
        <dbReference type="ARBA" id="ARBA00023065"/>
    </source>
</evidence>
<gene>
    <name evidence="14" type="ORF">ACFQPE_09570</name>
</gene>
<feature type="transmembrane region" description="Helical" evidence="13">
    <location>
        <begin position="286"/>
        <end position="311"/>
    </location>
</feature>
<keyword evidence="7 13" id="KW-1133">Transmembrane helix</keyword>
<feature type="transmembrane region" description="Helical" evidence="13">
    <location>
        <begin position="409"/>
        <end position="433"/>
    </location>
</feature>
<dbReference type="PANTHER" id="PTHR48086:SF3">
    <property type="entry name" value="SODIUM_PROLINE SYMPORTER"/>
    <property type="match status" value="1"/>
</dbReference>
<evidence type="ECO:0000256" key="10">
    <source>
        <dbReference type="ARBA" id="ARBA00023136"/>
    </source>
</evidence>
<feature type="transmembrane region" description="Helical" evidence="13">
    <location>
        <begin position="249"/>
        <end position="266"/>
    </location>
</feature>
<dbReference type="InterPro" id="IPR001734">
    <property type="entry name" value="Na/solute_symporter"/>
</dbReference>
<sequence length="554" mass="59694">MFETVHGFQQGYQQTFDQVAVPVAIILALFVVYYGVSYYFKNRIQDTGDLYLADQSIGSFVNGCAMAATWESLATFLGVIALIVSLQLPFIAMWTNFLLSIPLIVLLYGQTLRRLGSYTPATFCKERYGDRMAVLMALLIVLVMVMYALGQFIGLAKIGNVLFGWPFELSLFVIAVVVIGYVIIGGMYGVSYNSALQFWIMFTAAFVPLVFILRDLGASGWWFPPLGYTNLTGQMQQAYPGFFDLKFGLKWYVALFIGMALGPIGLPHLAQRVFTSNSVREGRVSVFWFVLVTGLLFTTVYAVGFAGVIWAQQQGIQIPDADLDKVIFFLNFAFNGSAITGYVVAGAIAGALSTVSGHMMAISAAVASDLVEVFKPDLPEDRKTRLGYAAIAGAGVLVALIALNPPAFLVVSILWAFSVTAAAITPVLVLGVWSSRVNEYGALTASLVSAGLVIGLSPHVLPGITIGPGGITSAIGLDAAFVAVPVSLILLIGVSLAAERVGGLDVGRDANQRLVNEMHGYPDDDVERFSSVWPLVALVCIAVPVLWWGLLPWP</sequence>
<comment type="subcellular location">
    <subcellularLocation>
        <location evidence="1">Cell membrane</location>
        <topology evidence="1">Multi-pass membrane protein</topology>
    </subcellularLocation>
</comment>
<evidence type="ECO:0000256" key="8">
    <source>
        <dbReference type="ARBA" id="ARBA00023053"/>
    </source>
</evidence>
<feature type="transmembrane region" description="Helical" evidence="13">
    <location>
        <begin position="90"/>
        <end position="112"/>
    </location>
</feature>
<evidence type="ECO:0000256" key="13">
    <source>
        <dbReference type="SAM" id="Phobius"/>
    </source>
</evidence>
<organism evidence="14 15">
    <name type="scientific">Halomarina halobia</name>
    <dbReference type="NCBI Taxonomy" id="3033386"/>
    <lineage>
        <taxon>Archaea</taxon>
        <taxon>Methanobacteriati</taxon>
        <taxon>Methanobacteriota</taxon>
        <taxon>Stenosarchaea group</taxon>
        <taxon>Halobacteria</taxon>
        <taxon>Halobacteriales</taxon>
        <taxon>Natronomonadaceae</taxon>
        <taxon>Halomarina</taxon>
    </lineage>
</organism>
<evidence type="ECO:0000256" key="4">
    <source>
        <dbReference type="ARBA" id="ARBA00022475"/>
    </source>
</evidence>
<accession>A0ABD6A9G5</accession>
<evidence type="ECO:0000256" key="6">
    <source>
        <dbReference type="ARBA" id="ARBA00022847"/>
    </source>
</evidence>
<feature type="transmembrane region" description="Helical" evidence="13">
    <location>
        <begin position="473"/>
        <end position="498"/>
    </location>
</feature>
<feature type="transmembrane region" description="Helical" evidence="13">
    <location>
        <begin position="162"/>
        <end position="184"/>
    </location>
</feature>
<dbReference type="AlphaFoldDB" id="A0ABD6A9G5"/>
<keyword evidence="5 13" id="KW-0812">Transmembrane</keyword>
<dbReference type="Pfam" id="PF00474">
    <property type="entry name" value="SSF"/>
    <property type="match status" value="1"/>
</dbReference>
<protein>
    <submittedName>
        <fullName evidence="14">Cation acetate symporter</fullName>
    </submittedName>
</protein>
<comment type="caution">
    <text evidence="14">The sequence shown here is derived from an EMBL/GenBank/DDBJ whole genome shotgun (WGS) entry which is preliminary data.</text>
</comment>
<feature type="transmembrane region" description="Helical" evidence="13">
    <location>
        <begin position="326"/>
        <end position="352"/>
    </location>
</feature>
<evidence type="ECO:0000256" key="5">
    <source>
        <dbReference type="ARBA" id="ARBA00022692"/>
    </source>
</evidence>
<evidence type="ECO:0000313" key="15">
    <source>
        <dbReference type="Proteomes" id="UP001596547"/>
    </source>
</evidence>
<keyword evidence="6" id="KW-0769">Symport</keyword>
<dbReference type="EMBL" id="JBHTBF010000002">
    <property type="protein sequence ID" value="MFC7317042.1"/>
    <property type="molecule type" value="Genomic_DNA"/>
</dbReference>
<feature type="transmembrane region" description="Helical" evidence="13">
    <location>
        <begin position="196"/>
        <end position="213"/>
    </location>
</feature>
<dbReference type="GO" id="GO:0006814">
    <property type="term" value="P:sodium ion transport"/>
    <property type="evidence" value="ECO:0007669"/>
    <property type="project" value="UniProtKB-KW"/>
</dbReference>
<dbReference type="Proteomes" id="UP001596547">
    <property type="component" value="Unassembled WGS sequence"/>
</dbReference>
<feature type="transmembrane region" description="Helical" evidence="13">
    <location>
        <begin position="60"/>
        <end position="84"/>
    </location>
</feature>
<keyword evidence="15" id="KW-1185">Reference proteome</keyword>
<comment type="similarity">
    <text evidence="2 12">Belongs to the sodium:solute symporter (SSF) (TC 2.A.21) family.</text>
</comment>
<feature type="transmembrane region" description="Helical" evidence="13">
    <location>
        <begin position="20"/>
        <end position="40"/>
    </location>
</feature>
<evidence type="ECO:0000256" key="11">
    <source>
        <dbReference type="ARBA" id="ARBA00023201"/>
    </source>
</evidence>
<evidence type="ECO:0000256" key="7">
    <source>
        <dbReference type="ARBA" id="ARBA00022989"/>
    </source>
</evidence>
<keyword evidence="8" id="KW-0915">Sodium</keyword>
<reference evidence="14 15" key="1">
    <citation type="journal article" date="2019" name="Int. J. Syst. Evol. Microbiol.">
        <title>The Global Catalogue of Microorganisms (GCM) 10K type strain sequencing project: providing services to taxonomists for standard genome sequencing and annotation.</title>
        <authorList>
            <consortium name="The Broad Institute Genomics Platform"/>
            <consortium name="The Broad Institute Genome Sequencing Center for Infectious Disease"/>
            <person name="Wu L."/>
            <person name="Ma J."/>
        </authorList>
    </citation>
    <scope>NUCLEOTIDE SEQUENCE [LARGE SCALE GENOMIC DNA]</scope>
    <source>
        <strain evidence="14 15">PSR21</strain>
    </source>
</reference>
<dbReference type="RefSeq" id="WP_276303699.1">
    <property type="nucleotide sequence ID" value="NZ_CP119992.1"/>
</dbReference>
<dbReference type="GO" id="GO:0005886">
    <property type="term" value="C:plasma membrane"/>
    <property type="evidence" value="ECO:0007669"/>
    <property type="project" value="UniProtKB-SubCell"/>
</dbReference>
<keyword evidence="11" id="KW-0739">Sodium transport</keyword>
<evidence type="ECO:0000256" key="2">
    <source>
        <dbReference type="ARBA" id="ARBA00006434"/>
    </source>
</evidence>
<feature type="transmembrane region" description="Helical" evidence="13">
    <location>
        <begin position="133"/>
        <end position="156"/>
    </location>
</feature>
<keyword evidence="4" id="KW-1003">Cell membrane</keyword>
<evidence type="ECO:0000313" key="14">
    <source>
        <dbReference type="EMBL" id="MFC7317042.1"/>
    </source>
</evidence>
<dbReference type="PANTHER" id="PTHR48086">
    <property type="entry name" value="SODIUM/PROLINE SYMPORTER-RELATED"/>
    <property type="match status" value="1"/>
</dbReference>
<keyword evidence="10 13" id="KW-0472">Membrane</keyword>
<dbReference type="GO" id="GO:0015293">
    <property type="term" value="F:symporter activity"/>
    <property type="evidence" value="ECO:0007669"/>
    <property type="project" value="UniProtKB-KW"/>
</dbReference>
<evidence type="ECO:0000256" key="1">
    <source>
        <dbReference type="ARBA" id="ARBA00004651"/>
    </source>
</evidence>
<proteinExistence type="inferred from homology"/>
<feature type="transmembrane region" description="Helical" evidence="13">
    <location>
        <begin position="440"/>
        <end position="461"/>
    </location>
</feature>
<dbReference type="InterPro" id="IPR038377">
    <property type="entry name" value="Na/Glc_symporter_sf"/>
</dbReference>
<evidence type="ECO:0000256" key="12">
    <source>
        <dbReference type="RuleBase" id="RU362091"/>
    </source>
</evidence>
<dbReference type="Gene3D" id="1.20.1730.10">
    <property type="entry name" value="Sodium/glucose cotransporter"/>
    <property type="match status" value="1"/>
</dbReference>